<dbReference type="InterPro" id="IPR052523">
    <property type="entry name" value="Trichothecene_AcTrans"/>
</dbReference>
<dbReference type="Gene3D" id="3.40.630.30">
    <property type="match status" value="1"/>
</dbReference>
<dbReference type="PANTHER" id="PTHR42791:SF16">
    <property type="entry name" value="N-ACETYLTRANSFERASE DOMAIN-CONTAINING PROTEIN"/>
    <property type="match status" value="1"/>
</dbReference>
<gene>
    <name evidence="2" type="ORF">PVAG01_03442</name>
</gene>
<dbReference type="SUPFAM" id="SSF55729">
    <property type="entry name" value="Acyl-CoA N-acyltransferases (Nat)"/>
    <property type="match status" value="1"/>
</dbReference>
<comment type="caution">
    <text evidence="2">The sequence shown here is derived from an EMBL/GenBank/DDBJ whole genome shotgun (WGS) entry which is preliminary data.</text>
</comment>
<proteinExistence type="predicted"/>
<evidence type="ECO:0000313" key="3">
    <source>
        <dbReference type="Proteomes" id="UP001629113"/>
    </source>
</evidence>
<dbReference type="Pfam" id="PF13508">
    <property type="entry name" value="Acetyltransf_7"/>
    <property type="match status" value="1"/>
</dbReference>
<evidence type="ECO:0000259" key="1">
    <source>
        <dbReference type="PROSITE" id="PS51186"/>
    </source>
</evidence>
<evidence type="ECO:0000313" key="2">
    <source>
        <dbReference type="EMBL" id="KAL3424161.1"/>
    </source>
</evidence>
<dbReference type="CDD" id="cd04301">
    <property type="entry name" value="NAT_SF"/>
    <property type="match status" value="1"/>
</dbReference>
<dbReference type="PROSITE" id="PS51186">
    <property type="entry name" value="GNAT"/>
    <property type="match status" value="1"/>
</dbReference>
<dbReference type="Proteomes" id="UP001629113">
    <property type="component" value="Unassembled WGS sequence"/>
</dbReference>
<feature type="domain" description="N-acetyltransferase" evidence="1">
    <location>
        <begin position="107"/>
        <end position="246"/>
    </location>
</feature>
<name>A0ABR4PMK7_9HELO</name>
<organism evidence="2 3">
    <name type="scientific">Phlyctema vagabunda</name>
    <dbReference type="NCBI Taxonomy" id="108571"/>
    <lineage>
        <taxon>Eukaryota</taxon>
        <taxon>Fungi</taxon>
        <taxon>Dikarya</taxon>
        <taxon>Ascomycota</taxon>
        <taxon>Pezizomycotina</taxon>
        <taxon>Leotiomycetes</taxon>
        <taxon>Helotiales</taxon>
        <taxon>Dermateaceae</taxon>
        <taxon>Phlyctema</taxon>
    </lineage>
</organism>
<reference evidence="2 3" key="1">
    <citation type="submission" date="2024-06" db="EMBL/GenBank/DDBJ databases">
        <title>Complete genome of Phlyctema vagabunda strain 19-DSS-EL-015.</title>
        <authorList>
            <person name="Fiorenzani C."/>
        </authorList>
    </citation>
    <scope>NUCLEOTIDE SEQUENCE [LARGE SCALE GENOMIC DNA]</scope>
    <source>
        <strain evidence="2 3">19-DSS-EL-015</strain>
    </source>
</reference>
<dbReference type="InterPro" id="IPR000182">
    <property type="entry name" value="GNAT_dom"/>
</dbReference>
<sequence length="251" mass="28254">MSVKATRERSDIILRPAELKDVDQMATVAQETYATDIVSHFLCPKADQYPEDVHRRFRHRGHARHVDVRNLAIVACPASSPSTVVGLMQATRLGDDEGARALVTSKPILQRLQLRLLAWYFWATDGLIAYLWPDRTVDREHEAEFAAMNQTDDDRHWTSHPERQARWHVMSVAVLPKWQGQGIGTMLMRVILERAQQDNVICGLSASPAGEKLYRKVGFELLGDFCKRVPGEGAERGGGIMLWTPESAEGL</sequence>
<protein>
    <submittedName>
        <fullName evidence="2">Puromycin N-acetyltransferase 2</fullName>
    </submittedName>
</protein>
<dbReference type="EMBL" id="JBFCZG010000003">
    <property type="protein sequence ID" value="KAL3424161.1"/>
    <property type="molecule type" value="Genomic_DNA"/>
</dbReference>
<dbReference type="InterPro" id="IPR016181">
    <property type="entry name" value="Acyl_CoA_acyltransferase"/>
</dbReference>
<keyword evidence="3" id="KW-1185">Reference proteome</keyword>
<accession>A0ABR4PMK7</accession>
<dbReference type="PANTHER" id="PTHR42791">
    <property type="entry name" value="GNAT FAMILY ACETYLTRANSFERASE"/>
    <property type="match status" value="1"/>
</dbReference>